<evidence type="ECO:0000256" key="3">
    <source>
        <dbReference type="ARBA" id="ARBA00022806"/>
    </source>
</evidence>
<dbReference type="GO" id="GO:0005524">
    <property type="term" value="F:ATP binding"/>
    <property type="evidence" value="ECO:0007669"/>
    <property type="project" value="UniProtKB-UniRule"/>
</dbReference>
<keyword evidence="4 9" id="KW-0067">ATP-binding</keyword>
<dbReference type="EMBL" id="CP003344">
    <property type="protein sequence ID" value="AGA69181.1"/>
    <property type="molecule type" value="Genomic_DNA"/>
</dbReference>
<evidence type="ECO:0000256" key="9">
    <source>
        <dbReference type="PROSITE-ProRule" id="PRU00560"/>
    </source>
</evidence>
<dbReference type="KEGG" id="ddl:Desdi_1705"/>
<keyword evidence="3 9" id="KW-0347">Helicase</keyword>
<evidence type="ECO:0000313" key="11">
    <source>
        <dbReference type="EMBL" id="AGA69181.1"/>
    </source>
</evidence>
<dbReference type="InterPro" id="IPR000212">
    <property type="entry name" value="DNA_helicase_UvrD/REP"/>
</dbReference>
<evidence type="ECO:0000313" key="12">
    <source>
        <dbReference type="Proteomes" id="UP000010797"/>
    </source>
</evidence>
<keyword evidence="12" id="KW-1185">Reference proteome</keyword>
<dbReference type="PANTHER" id="PTHR11070:SF3">
    <property type="entry name" value="DNA 3'-5' HELICASE"/>
    <property type="match status" value="1"/>
</dbReference>
<dbReference type="Proteomes" id="UP000010797">
    <property type="component" value="Chromosome"/>
</dbReference>
<evidence type="ECO:0000256" key="1">
    <source>
        <dbReference type="ARBA" id="ARBA00022741"/>
    </source>
</evidence>
<dbReference type="PROSITE" id="PS51198">
    <property type="entry name" value="UVRD_HELICASE_ATP_BIND"/>
    <property type="match status" value="1"/>
</dbReference>
<comment type="catalytic activity">
    <reaction evidence="6">
        <text>Couples ATP hydrolysis with the unwinding of duplex DNA by translocating in the 3'-5' direction.</text>
        <dbReference type="EC" id="5.6.2.4"/>
    </reaction>
</comment>
<dbReference type="Pfam" id="PF13361">
    <property type="entry name" value="UvrD_C"/>
    <property type="match status" value="1"/>
</dbReference>
<keyword evidence="5" id="KW-0413">Isomerase</keyword>
<accession>L0F949</accession>
<evidence type="ECO:0000256" key="5">
    <source>
        <dbReference type="ARBA" id="ARBA00023235"/>
    </source>
</evidence>
<organism evidence="11 12">
    <name type="scientific">Desulfitobacterium dichloroeliminans (strain LMG P-21439 / DCA1)</name>
    <dbReference type="NCBI Taxonomy" id="871963"/>
    <lineage>
        <taxon>Bacteria</taxon>
        <taxon>Bacillati</taxon>
        <taxon>Bacillota</taxon>
        <taxon>Clostridia</taxon>
        <taxon>Eubacteriales</taxon>
        <taxon>Desulfitobacteriaceae</taxon>
        <taxon>Desulfitobacterium</taxon>
    </lineage>
</organism>
<evidence type="ECO:0000259" key="10">
    <source>
        <dbReference type="PROSITE" id="PS51198"/>
    </source>
</evidence>
<evidence type="ECO:0000256" key="4">
    <source>
        <dbReference type="ARBA" id="ARBA00022840"/>
    </source>
</evidence>
<gene>
    <name evidence="11" type="ordered locus">Desdi_1705</name>
</gene>
<dbReference type="InterPro" id="IPR014017">
    <property type="entry name" value="DNA_helicase_UvrD-like_C"/>
</dbReference>
<feature type="binding site" evidence="9">
    <location>
        <begin position="26"/>
        <end position="33"/>
    </location>
    <ligand>
        <name>ATP</name>
        <dbReference type="ChEBI" id="CHEBI:30616"/>
    </ligand>
</feature>
<dbReference type="AlphaFoldDB" id="L0F949"/>
<dbReference type="OrthoDB" id="9765670at2"/>
<keyword evidence="1 9" id="KW-0547">Nucleotide-binding</keyword>
<dbReference type="GO" id="GO:0000725">
    <property type="term" value="P:recombinational repair"/>
    <property type="evidence" value="ECO:0007669"/>
    <property type="project" value="TreeGrafter"/>
</dbReference>
<dbReference type="PANTHER" id="PTHR11070">
    <property type="entry name" value="UVRD / RECB / PCRA DNA HELICASE FAMILY MEMBER"/>
    <property type="match status" value="1"/>
</dbReference>
<dbReference type="Gene3D" id="3.40.50.300">
    <property type="entry name" value="P-loop containing nucleotide triphosphate hydrolases"/>
    <property type="match status" value="2"/>
</dbReference>
<name>L0F949_DESDL</name>
<dbReference type="InterPro" id="IPR027417">
    <property type="entry name" value="P-loop_NTPase"/>
</dbReference>
<dbReference type="GO" id="GO:0043138">
    <property type="term" value="F:3'-5' DNA helicase activity"/>
    <property type="evidence" value="ECO:0007669"/>
    <property type="project" value="UniProtKB-EC"/>
</dbReference>
<dbReference type="EC" id="5.6.2.4" evidence="7"/>
<proteinExistence type="predicted"/>
<dbReference type="Pfam" id="PF00580">
    <property type="entry name" value="UvrD-helicase"/>
    <property type="match status" value="1"/>
</dbReference>
<reference evidence="12" key="1">
    <citation type="submission" date="2012-02" db="EMBL/GenBank/DDBJ databases">
        <title>Complete sequence of Desulfitobacterium dichloroeliminans LMG P-21439.</title>
        <authorList>
            <person name="Lucas S."/>
            <person name="Han J."/>
            <person name="Lapidus A."/>
            <person name="Cheng J.-F."/>
            <person name="Goodwin L."/>
            <person name="Pitluck S."/>
            <person name="Peters L."/>
            <person name="Ovchinnikova G."/>
            <person name="Teshima H."/>
            <person name="Detter J.C."/>
            <person name="Han C."/>
            <person name="Tapia R."/>
            <person name="Land M."/>
            <person name="Hauser L."/>
            <person name="Kyrpides N."/>
            <person name="Ivanova N."/>
            <person name="Pagani I."/>
            <person name="Kruse T."/>
            <person name="de Vos W.M."/>
            <person name="Boon N."/>
            <person name="Smidt H."/>
            <person name="Woyke T."/>
        </authorList>
    </citation>
    <scope>NUCLEOTIDE SEQUENCE [LARGE SCALE GENOMIC DNA]</scope>
    <source>
        <strain evidence="12">LMG P-21439 / DCA1</strain>
    </source>
</reference>
<dbReference type="InterPro" id="IPR014016">
    <property type="entry name" value="UvrD-like_ATP-bd"/>
</dbReference>
<dbReference type="HOGENOM" id="CLU_026842_1_0_9"/>
<protein>
    <recommendedName>
        <fullName evidence="7">DNA 3'-5' helicase</fullName>
        <ecNumber evidence="7">5.6.2.4</ecNumber>
    </recommendedName>
</protein>
<comment type="catalytic activity">
    <reaction evidence="8">
        <text>ATP + H2O = ADP + phosphate + H(+)</text>
        <dbReference type="Rhea" id="RHEA:13065"/>
        <dbReference type="ChEBI" id="CHEBI:15377"/>
        <dbReference type="ChEBI" id="CHEBI:15378"/>
        <dbReference type="ChEBI" id="CHEBI:30616"/>
        <dbReference type="ChEBI" id="CHEBI:43474"/>
        <dbReference type="ChEBI" id="CHEBI:456216"/>
        <dbReference type="EC" id="5.6.2.4"/>
    </reaction>
</comment>
<dbReference type="GO" id="GO:0016887">
    <property type="term" value="F:ATP hydrolysis activity"/>
    <property type="evidence" value="ECO:0007669"/>
    <property type="project" value="RHEA"/>
</dbReference>
<keyword evidence="2 9" id="KW-0378">Hydrolase</keyword>
<dbReference type="GO" id="GO:0005829">
    <property type="term" value="C:cytosol"/>
    <property type="evidence" value="ECO:0007669"/>
    <property type="project" value="TreeGrafter"/>
</dbReference>
<dbReference type="STRING" id="871963.Desdi_1705"/>
<dbReference type="GO" id="GO:0003677">
    <property type="term" value="F:DNA binding"/>
    <property type="evidence" value="ECO:0007669"/>
    <property type="project" value="InterPro"/>
</dbReference>
<evidence type="ECO:0000256" key="8">
    <source>
        <dbReference type="ARBA" id="ARBA00048988"/>
    </source>
</evidence>
<evidence type="ECO:0000256" key="7">
    <source>
        <dbReference type="ARBA" id="ARBA00034808"/>
    </source>
</evidence>
<feature type="domain" description="UvrD-like helicase ATP-binding" evidence="10">
    <location>
        <begin position="5"/>
        <end position="299"/>
    </location>
</feature>
<dbReference type="SUPFAM" id="SSF52540">
    <property type="entry name" value="P-loop containing nucleoside triphosphate hydrolases"/>
    <property type="match status" value="1"/>
</dbReference>
<sequence length="471" mass="53375">MHGITPKGKQEEVMALPAKGHIVVLGTAGSGKTTIALLRSHHLANIPENGRVLLVTFNGALVEYMRGISKSRSAKLVVENYHKFARGYLNSRGKMPRWNGILSPDEKAYYIEQAVEELKKEHPAESTLRRSKEFFIDEITFIEKFGVADLAAYNEAERIGRAAANIKRENRKWIFAVYKKYIELREAAGRKYDWDDLAFYVYNELQDDENERRYTHIIVDEGQDFSPMMIKSLVDAVADGGSFTFFGDVAQQIYGSRLSWRDSGINADKVWRFDVNYRNPATITAFAKDITESEYWRQDGDMVEATAQIAEGPKPILVKFSNKPREMAWVVERAISTGKTSSTVIVCRTRADIDSFLRVLKNKGCDATEIDKDTPGYAHIKTVYLTTFHAAKGLEFDNVFVPFLTDDKLPDPDTVANAVSEEDAYIDEIKLLYVATTRSKYGLYMTYSGTLSPLFPEDSDSCDFHDEEEVE</sequence>
<evidence type="ECO:0000256" key="2">
    <source>
        <dbReference type="ARBA" id="ARBA00022801"/>
    </source>
</evidence>
<evidence type="ECO:0000256" key="6">
    <source>
        <dbReference type="ARBA" id="ARBA00034617"/>
    </source>
</evidence>
<dbReference type="eggNOG" id="COG0210">
    <property type="taxonomic scope" value="Bacteria"/>
</dbReference>